<dbReference type="EMBL" id="JAFNEN010000030">
    <property type="protein sequence ID" value="KAG8199174.1"/>
    <property type="molecule type" value="Genomic_DNA"/>
</dbReference>
<dbReference type="Proteomes" id="UP000827092">
    <property type="component" value="Unassembled WGS sequence"/>
</dbReference>
<organism evidence="1 2">
    <name type="scientific">Oedothorax gibbosus</name>
    <dbReference type="NCBI Taxonomy" id="931172"/>
    <lineage>
        <taxon>Eukaryota</taxon>
        <taxon>Metazoa</taxon>
        <taxon>Ecdysozoa</taxon>
        <taxon>Arthropoda</taxon>
        <taxon>Chelicerata</taxon>
        <taxon>Arachnida</taxon>
        <taxon>Araneae</taxon>
        <taxon>Araneomorphae</taxon>
        <taxon>Entelegynae</taxon>
        <taxon>Araneoidea</taxon>
        <taxon>Linyphiidae</taxon>
        <taxon>Erigoninae</taxon>
        <taxon>Oedothorax</taxon>
    </lineage>
</organism>
<proteinExistence type="predicted"/>
<name>A0AAV6VRB5_9ARAC</name>
<accession>A0AAV6VRB5</accession>
<reference evidence="1 2" key="1">
    <citation type="journal article" date="2022" name="Nat. Ecol. Evol.">
        <title>A masculinizing supergene underlies an exaggerated male reproductive morph in a spider.</title>
        <authorList>
            <person name="Hendrickx F."/>
            <person name="De Corte Z."/>
            <person name="Sonet G."/>
            <person name="Van Belleghem S.M."/>
            <person name="Kostlbacher S."/>
            <person name="Vangestel C."/>
        </authorList>
    </citation>
    <scope>NUCLEOTIDE SEQUENCE [LARGE SCALE GENOMIC DNA]</scope>
    <source>
        <strain evidence="1">W744_W776</strain>
    </source>
</reference>
<comment type="caution">
    <text evidence="1">The sequence shown here is derived from an EMBL/GenBank/DDBJ whole genome shotgun (WGS) entry which is preliminary data.</text>
</comment>
<evidence type="ECO:0000313" key="1">
    <source>
        <dbReference type="EMBL" id="KAG8199174.1"/>
    </source>
</evidence>
<sequence length="82" mass="9516">MRCLGRSRELQQAKAERFQTWGAAPCEPTSEPIFPRTLETLDKKTKLTSDDLLLLNLLLIDNRNFLHAKCRLLRLPLPVMRL</sequence>
<evidence type="ECO:0000313" key="2">
    <source>
        <dbReference type="Proteomes" id="UP000827092"/>
    </source>
</evidence>
<dbReference type="AlphaFoldDB" id="A0AAV6VRB5"/>
<keyword evidence="2" id="KW-1185">Reference proteome</keyword>
<protein>
    <submittedName>
        <fullName evidence="1">Uncharacterized protein</fullName>
    </submittedName>
</protein>
<gene>
    <name evidence="1" type="ORF">JTE90_016005</name>
</gene>